<name>M8A241_TRIUA</name>
<proteinExistence type="predicted"/>
<dbReference type="EMBL" id="KD130085">
    <property type="protein sequence ID" value="EMS58695.1"/>
    <property type="molecule type" value="Genomic_DNA"/>
</dbReference>
<evidence type="ECO:0000313" key="1">
    <source>
        <dbReference type="EMBL" id="EMS58695.1"/>
    </source>
</evidence>
<accession>M8A241</accession>
<protein>
    <submittedName>
        <fullName evidence="1">Uncharacterized protein</fullName>
    </submittedName>
</protein>
<organism evidence="1">
    <name type="scientific">Triticum urartu</name>
    <name type="common">Red wild einkorn</name>
    <name type="synonym">Crithodium urartu</name>
    <dbReference type="NCBI Taxonomy" id="4572"/>
    <lineage>
        <taxon>Eukaryota</taxon>
        <taxon>Viridiplantae</taxon>
        <taxon>Streptophyta</taxon>
        <taxon>Embryophyta</taxon>
        <taxon>Tracheophyta</taxon>
        <taxon>Spermatophyta</taxon>
        <taxon>Magnoliopsida</taxon>
        <taxon>Liliopsida</taxon>
        <taxon>Poales</taxon>
        <taxon>Poaceae</taxon>
        <taxon>BOP clade</taxon>
        <taxon>Pooideae</taxon>
        <taxon>Triticodae</taxon>
        <taxon>Triticeae</taxon>
        <taxon>Triticinae</taxon>
        <taxon>Triticum</taxon>
    </lineage>
</organism>
<dbReference type="AlphaFoldDB" id="M8A241"/>
<dbReference type="OMA" id="MRFSRCM"/>
<gene>
    <name evidence="1" type="ORF">TRIUR3_02886</name>
</gene>
<reference evidence="1" key="1">
    <citation type="journal article" date="2013" name="Nature">
        <title>Draft genome of the wheat A-genome progenitor Triticum urartu.</title>
        <authorList>
            <person name="Ling H.Q."/>
            <person name="Zhao S."/>
            <person name="Liu D."/>
            <person name="Wang J."/>
            <person name="Sun H."/>
            <person name="Zhang C."/>
            <person name="Fan H."/>
            <person name="Li D."/>
            <person name="Dong L."/>
            <person name="Tao Y."/>
            <person name="Gao C."/>
            <person name="Wu H."/>
            <person name="Li Y."/>
            <person name="Cui Y."/>
            <person name="Guo X."/>
            <person name="Zheng S."/>
            <person name="Wang B."/>
            <person name="Yu K."/>
            <person name="Liang Q."/>
            <person name="Yang W."/>
            <person name="Lou X."/>
            <person name="Chen J."/>
            <person name="Feng M."/>
            <person name="Jian J."/>
            <person name="Zhang X."/>
            <person name="Luo G."/>
            <person name="Jiang Y."/>
            <person name="Liu J."/>
            <person name="Wang Z."/>
            <person name="Sha Y."/>
            <person name="Zhang B."/>
            <person name="Wu H."/>
            <person name="Tang D."/>
            <person name="Shen Q."/>
            <person name="Xue P."/>
            <person name="Zou S."/>
            <person name="Wang X."/>
            <person name="Liu X."/>
            <person name="Wang F."/>
            <person name="Yang Y."/>
            <person name="An X."/>
            <person name="Dong Z."/>
            <person name="Zhang K."/>
            <person name="Zhang X."/>
            <person name="Luo M.C."/>
            <person name="Dvorak J."/>
            <person name="Tong Y."/>
            <person name="Wang J."/>
            <person name="Yang H."/>
            <person name="Li Z."/>
            <person name="Wang D."/>
            <person name="Zhang A."/>
            <person name="Wang J."/>
        </authorList>
    </citation>
    <scope>NUCLEOTIDE SEQUENCE</scope>
</reference>
<sequence>METAPGSRCRRCLEILCAVLLPPLRVYLRHGFCSVSTPHVSFPPCMRFSRCMLSLTLSCRLVPEQMRFLISVLRTIIGYYFCLLFVIQAPVMGYVRNCLTFFCVLLLVAFLNRPSNGDDDDADEDDDSATAASYVLVA</sequence>